<gene>
    <name evidence="1" type="ORF">METZ01_LOCUS148391</name>
</gene>
<reference evidence="1" key="1">
    <citation type="submission" date="2018-05" db="EMBL/GenBank/DDBJ databases">
        <authorList>
            <person name="Lanie J.A."/>
            <person name="Ng W.-L."/>
            <person name="Kazmierczak K.M."/>
            <person name="Andrzejewski T.M."/>
            <person name="Davidsen T.M."/>
            <person name="Wayne K.J."/>
            <person name="Tettelin H."/>
            <person name="Glass J.I."/>
            <person name="Rusch D."/>
            <person name="Podicherti R."/>
            <person name="Tsui H.-C.T."/>
            <person name="Winkler M.E."/>
        </authorList>
    </citation>
    <scope>NUCLEOTIDE SEQUENCE</scope>
</reference>
<name>A0A382A383_9ZZZZ</name>
<proteinExistence type="predicted"/>
<dbReference type="EMBL" id="UINC01023584">
    <property type="protein sequence ID" value="SVA95537.1"/>
    <property type="molecule type" value="Genomic_DNA"/>
</dbReference>
<accession>A0A382A383</accession>
<evidence type="ECO:0000313" key="1">
    <source>
        <dbReference type="EMBL" id="SVA95537.1"/>
    </source>
</evidence>
<protein>
    <submittedName>
        <fullName evidence="1">Uncharacterized protein</fullName>
    </submittedName>
</protein>
<organism evidence="1">
    <name type="scientific">marine metagenome</name>
    <dbReference type="NCBI Taxonomy" id="408172"/>
    <lineage>
        <taxon>unclassified sequences</taxon>
        <taxon>metagenomes</taxon>
        <taxon>ecological metagenomes</taxon>
    </lineage>
</organism>
<dbReference type="AlphaFoldDB" id="A0A382A383"/>
<sequence length="480" mass="53358">MTIAKYITLILFSAFLLAQDGAILPGQKSAIQSLSTAAGFTSADLNTYLVQNYGQTLDGLSRTQGASAIKAFQTGSASKPVAAQQKEDLAVASILEVGMKKRFHFRDGSVRDGEIVSIEDGTVAIKTGSGTFNIPADQFLSETAEVKNKKGELFKGVVLGETAEEYIIRTSFGDAVVQKKDIQSMKRYHGGILDRQSEERRKFYQSEAQLLSVFMDPTAFPLTGNTFYASGLSIGYGLTDRFMITTKFGSDFNNDLNLHPRMRFYHRKSAEKEMAAAWGLGIHRKYPSKSVIGKYSHAINIKSNGKTTPLNEMDTLNIDAVALEDDGRRLYAEAFLVFSSRRVNPTGRGKIGWTLGTKVSNAFVGRDKIIKKVTAGGDSISWSAEGKYSVPFRTWLSLEYDLRKDLKFVGSAWVDNGYKTMAFGDTFEDYTDNFSLDSPGGEVSMIDFDFGILYAVNESFRVGLHFQQPYIDFYWEFFEF</sequence>